<evidence type="ECO:0000313" key="8">
    <source>
        <dbReference type="EMBL" id="TCO78964.1"/>
    </source>
</evidence>
<evidence type="ECO:0000313" key="9">
    <source>
        <dbReference type="Proteomes" id="UP000294919"/>
    </source>
</evidence>
<evidence type="ECO:0000256" key="3">
    <source>
        <dbReference type="ARBA" id="ARBA00022490"/>
    </source>
</evidence>
<evidence type="ECO:0000256" key="4">
    <source>
        <dbReference type="ARBA" id="ARBA00022618"/>
    </source>
</evidence>
<dbReference type="Pfam" id="PF05103">
    <property type="entry name" value="DivIVA"/>
    <property type="match status" value="1"/>
</dbReference>
<comment type="similarity">
    <text evidence="2">Belongs to the DivIVA family.</text>
</comment>
<keyword evidence="3" id="KW-0963">Cytoplasm</keyword>
<evidence type="ECO:0000256" key="5">
    <source>
        <dbReference type="ARBA" id="ARBA00023054"/>
    </source>
</evidence>
<dbReference type="InterPro" id="IPR019933">
    <property type="entry name" value="DivIVA_domain"/>
</dbReference>
<dbReference type="InterPro" id="IPR007793">
    <property type="entry name" value="DivIVA_fam"/>
</dbReference>
<proteinExistence type="inferred from homology"/>
<dbReference type="PANTHER" id="PTHR35794:SF2">
    <property type="entry name" value="CELL DIVISION PROTEIN DIVIVA"/>
    <property type="match status" value="1"/>
</dbReference>
<dbReference type="GO" id="GO:0005737">
    <property type="term" value="C:cytoplasm"/>
    <property type="evidence" value="ECO:0007669"/>
    <property type="project" value="UniProtKB-SubCell"/>
</dbReference>
<organism evidence="8 9">
    <name type="scientific">Marinisporobacter balticus</name>
    <dbReference type="NCBI Taxonomy" id="2018667"/>
    <lineage>
        <taxon>Bacteria</taxon>
        <taxon>Bacillati</taxon>
        <taxon>Bacillota</taxon>
        <taxon>Clostridia</taxon>
        <taxon>Peptostreptococcales</taxon>
        <taxon>Thermotaleaceae</taxon>
        <taxon>Marinisporobacter</taxon>
    </lineage>
</organism>
<reference evidence="8 9" key="1">
    <citation type="submission" date="2019-03" db="EMBL/GenBank/DDBJ databases">
        <title>Genomic Encyclopedia of Type Strains, Phase IV (KMG-IV): sequencing the most valuable type-strain genomes for metagenomic binning, comparative biology and taxonomic classification.</title>
        <authorList>
            <person name="Goeker M."/>
        </authorList>
    </citation>
    <scope>NUCLEOTIDE SEQUENCE [LARGE SCALE GENOMIC DNA]</scope>
    <source>
        <strain evidence="8 9">DSM 102940</strain>
    </source>
</reference>
<dbReference type="GO" id="GO:0051301">
    <property type="term" value="P:cell division"/>
    <property type="evidence" value="ECO:0007669"/>
    <property type="project" value="UniProtKB-KW"/>
</dbReference>
<keyword evidence="9" id="KW-1185">Reference proteome</keyword>
<comment type="subcellular location">
    <subcellularLocation>
        <location evidence="1">Cytoplasm</location>
    </subcellularLocation>
</comment>
<keyword evidence="5 7" id="KW-0175">Coiled coil</keyword>
<dbReference type="Proteomes" id="UP000294919">
    <property type="component" value="Unassembled WGS sequence"/>
</dbReference>
<sequence length="154" mass="17855">MITPLEIQNKEFKKGMRGYKENEVDEFLDKIIVDYESLYKENIELKDKITMLNDQIGKYENLEKTLNNTLVFAQSTAEEVAQNAQKKAELIINEAENNAQKIMDGANSEVIKIKREYEEGKKQLQIFKTRFKTLLEAQLEAVTSSSQEIIDQDE</sequence>
<gene>
    <name evidence="8" type="ORF">EV214_10314</name>
</gene>
<evidence type="ECO:0000256" key="7">
    <source>
        <dbReference type="SAM" id="Coils"/>
    </source>
</evidence>
<dbReference type="EMBL" id="SLWV01000003">
    <property type="protein sequence ID" value="TCO78964.1"/>
    <property type="molecule type" value="Genomic_DNA"/>
</dbReference>
<evidence type="ECO:0000256" key="2">
    <source>
        <dbReference type="ARBA" id="ARBA00009008"/>
    </source>
</evidence>
<dbReference type="AlphaFoldDB" id="A0A4R2KY54"/>
<keyword evidence="6" id="KW-0131">Cell cycle</keyword>
<accession>A0A4R2KY54</accession>
<dbReference type="OrthoDB" id="9815492at2"/>
<dbReference type="PANTHER" id="PTHR35794">
    <property type="entry name" value="CELL DIVISION PROTEIN DIVIVA"/>
    <property type="match status" value="1"/>
</dbReference>
<evidence type="ECO:0000256" key="6">
    <source>
        <dbReference type="ARBA" id="ARBA00023306"/>
    </source>
</evidence>
<feature type="coiled-coil region" evidence="7">
    <location>
        <begin position="35"/>
        <end position="123"/>
    </location>
</feature>
<protein>
    <submittedName>
        <fullName evidence="8">Cell division initiation protein</fullName>
    </submittedName>
</protein>
<dbReference type="Gene3D" id="6.10.250.660">
    <property type="match status" value="1"/>
</dbReference>
<evidence type="ECO:0000256" key="1">
    <source>
        <dbReference type="ARBA" id="ARBA00004496"/>
    </source>
</evidence>
<dbReference type="RefSeq" id="WP_132242569.1">
    <property type="nucleotide sequence ID" value="NZ_SLWV01000003.1"/>
</dbReference>
<comment type="caution">
    <text evidence="8">The sequence shown here is derived from an EMBL/GenBank/DDBJ whole genome shotgun (WGS) entry which is preliminary data.</text>
</comment>
<keyword evidence="4 8" id="KW-0132">Cell division</keyword>
<name>A0A4R2KY54_9FIRM</name>
<dbReference type="NCBIfam" id="TIGR03544">
    <property type="entry name" value="DivI1A_domain"/>
    <property type="match status" value="1"/>
</dbReference>